<dbReference type="RefSeq" id="WP_306352414.1">
    <property type="nucleotide sequence ID" value="NZ_JASAWV010000031.1"/>
</dbReference>
<evidence type="ECO:0000313" key="2">
    <source>
        <dbReference type="Proteomes" id="UP001226020"/>
    </source>
</evidence>
<evidence type="ECO:0000313" key="1">
    <source>
        <dbReference type="EMBL" id="MDP8149435.1"/>
    </source>
</evidence>
<sequence length="92" mass="11012">MNNTREIAKNIVKLQKQVVMQALALYEPKVEHIINNNVTDISEIERALDALLDVAFDEQILFLYKKLCRYYFTLDQQTTNFYIQSYREMWDS</sequence>
<dbReference type="Proteomes" id="UP001226020">
    <property type="component" value="Unassembled WGS sequence"/>
</dbReference>
<reference evidence="1 2" key="1">
    <citation type="journal article" date="2023" name="Front. Microbiol.">
        <title>Phylogeography and host specificity of Pasteurellaceae pathogenic to sea-farmed fish in the north-east Atlantic.</title>
        <authorList>
            <person name="Gulla S."/>
            <person name="Colquhoun D.J."/>
            <person name="Olsen A.B."/>
            <person name="Spilsberg B."/>
            <person name="Lagesen K."/>
            <person name="Aakesson C.P."/>
            <person name="Strom S."/>
            <person name="Manji F."/>
            <person name="Birkbeck T.H."/>
            <person name="Nilsen H.K."/>
        </authorList>
    </citation>
    <scope>NUCLEOTIDE SEQUENCE [LARGE SCALE GENOMIC DNA]</scope>
    <source>
        <strain evidence="1 2">NVIB3131</strain>
    </source>
</reference>
<keyword evidence="2" id="KW-1185">Reference proteome</keyword>
<dbReference type="AlphaFoldDB" id="A0AAW8CEI3"/>
<dbReference type="EMBL" id="JASAXT010000030">
    <property type="protein sequence ID" value="MDP8149435.1"/>
    <property type="molecule type" value="Genomic_DNA"/>
</dbReference>
<protein>
    <submittedName>
        <fullName evidence="1">Uncharacterized protein</fullName>
    </submittedName>
</protein>
<gene>
    <name evidence="1" type="ORF">QJU57_10185</name>
</gene>
<organism evidence="1 2">
    <name type="scientific">Phocoenobacter atlanticus subsp. atlanticus</name>
    <dbReference type="NCBI Taxonomy" id="3061285"/>
    <lineage>
        <taxon>Bacteria</taxon>
        <taxon>Pseudomonadati</taxon>
        <taxon>Pseudomonadota</taxon>
        <taxon>Gammaproteobacteria</taxon>
        <taxon>Pasteurellales</taxon>
        <taxon>Pasteurellaceae</taxon>
        <taxon>Phocoenobacter</taxon>
        <taxon>Phocoenobacter atlanticus</taxon>
    </lineage>
</organism>
<accession>A0AAW8CEI3</accession>
<comment type="caution">
    <text evidence="1">The sequence shown here is derived from an EMBL/GenBank/DDBJ whole genome shotgun (WGS) entry which is preliminary data.</text>
</comment>
<name>A0AAW8CEI3_9PAST</name>
<proteinExistence type="predicted"/>